<protein>
    <submittedName>
        <fullName evidence="10">ABC transporter permease subunit</fullName>
    </submittedName>
</protein>
<dbReference type="Pfam" id="PF00528">
    <property type="entry name" value="BPD_transp_1"/>
    <property type="match status" value="1"/>
</dbReference>
<sequence>MVTRSGAPASQWPWSLRRAGIHACTGASRSCPDASPHAPPHSHSTQEVNVPKAALTSTRSDTSTPQVPPPTGHSAREPAPPARGGKRAPTVRKPLRARLKRDRALLLLCIPGVLYFAVFFYLPLAGNTIAFQDYQPYLGFKESPFVGWTNFTALLEQPEFWSSVWNTLEITAVQLLLFFPAPIALALLLNSLISNRTRRFMQTIVYLPHFLSWVVVVAMFQQVFGGAGTISGYLAEHGIGAGNLMTNPDTFTFLLTSQMIWKDAGYGAIIFLAAMASIDNGLYESAAMDGAGWARRMWHVTLPGIRPTIVLMLILRLGEILSVGFEQILLQREAVGPDAAEVLDTYVYYHGVVDGDWGMSTAAGLMKGVIGFVLIVVANKVAHRLGEQGVYR</sequence>
<evidence type="ECO:0000256" key="5">
    <source>
        <dbReference type="ARBA" id="ARBA00022989"/>
    </source>
</evidence>
<feature type="domain" description="ABC transmembrane type-1" evidence="9">
    <location>
        <begin position="164"/>
        <end position="378"/>
    </location>
</feature>
<keyword evidence="5 7" id="KW-1133">Transmembrane helix</keyword>
<evidence type="ECO:0000256" key="4">
    <source>
        <dbReference type="ARBA" id="ARBA00022692"/>
    </source>
</evidence>
<gene>
    <name evidence="10" type="ORF">H9Y04_24745</name>
</gene>
<evidence type="ECO:0000256" key="3">
    <source>
        <dbReference type="ARBA" id="ARBA00022475"/>
    </source>
</evidence>
<feature type="transmembrane region" description="Helical" evidence="7">
    <location>
        <begin position="357"/>
        <end position="378"/>
    </location>
</feature>
<evidence type="ECO:0000313" key="10">
    <source>
        <dbReference type="EMBL" id="MBC9715755.1"/>
    </source>
</evidence>
<feature type="transmembrane region" description="Helical" evidence="7">
    <location>
        <begin position="304"/>
        <end position="325"/>
    </location>
</feature>
<dbReference type="PROSITE" id="PS50928">
    <property type="entry name" value="ABC_TM1"/>
    <property type="match status" value="1"/>
</dbReference>
<dbReference type="EMBL" id="JACTVJ010000012">
    <property type="protein sequence ID" value="MBC9715755.1"/>
    <property type="molecule type" value="Genomic_DNA"/>
</dbReference>
<comment type="subcellular location">
    <subcellularLocation>
        <location evidence="1 7">Cell membrane</location>
        <topology evidence="1 7">Multi-pass membrane protein</topology>
    </subcellularLocation>
</comment>
<feature type="region of interest" description="Disordered" evidence="8">
    <location>
        <begin position="25"/>
        <end position="93"/>
    </location>
</feature>
<evidence type="ECO:0000256" key="6">
    <source>
        <dbReference type="ARBA" id="ARBA00023136"/>
    </source>
</evidence>
<comment type="similarity">
    <text evidence="7">Belongs to the binding-protein-dependent transport system permease family.</text>
</comment>
<comment type="caution">
    <text evidence="10">The sequence shown here is derived from an EMBL/GenBank/DDBJ whole genome shotgun (WGS) entry which is preliminary data.</text>
</comment>
<dbReference type="InterPro" id="IPR035906">
    <property type="entry name" value="MetI-like_sf"/>
</dbReference>
<dbReference type="CDD" id="cd06261">
    <property type="entry name" value="TM_PBP2"/>
    <property type="match status" value="1"/>
</dbReference>
<feature type="transmembrane region" description="Helical" evidence="7">
    <location>
        <begin position="264"/>
        <end position="283"/>
    </location>
</feature>
<proteinExistence type="inferred from homology"/>
<feature type="transmembrane region" description="Helical" evidence="7">
    <location>
        <begin position="104"/>
        <end position="124"/>
    </location>
</feature>
<keyword evidence="11" id="KW-1185">Reference proteome</keyword>
<feature type="transmembrane region" description="Helical" evidence="7">
    <location>
        <begin position="170"/>
        <end position="192"/>
    </location>
</feature>
<dbReference type="InterPro" id="IPR000515">
    <property type="entry name" value="MetI-like"/>
</dbReference>
<dbReference type="InterPro" id="IPR050809">
    <property type="entry name" value="UgpAE/MalFG_permease"/>
</dbReference>
<keyword evidence="6 7" id="KW-0472">Membrane</keyword>
<dbReference type="PANTHER" id="PTHR43227:SF11">
    <property type="entry name" value="BLL4140 PROTEIN"/>
    <property type="match status" value="1"/>
</dbReference>
<evidence type="ECO:0000256" key="1">
    <source>
        <dbReference type="ARBA" id="ARBA00004651"/>
    </source>
</evidence>
<feature type="compositionally biased region" description="Polar residues" evidence="8">
    <location>
        <begin position="55"/>
        <end position="65"/>
    </location>
</feature>
<evidence type="ECO:0000256" key="2">
    <source>
        <dbReference type="ARBA" id="ARBA00022448"/>
    </source>
</evidence>
<reference evidence="10 11" key="1">
    <citation type="submission" date="2020-08" db="EMBL/GenBank/DDBJ databases">
        <title>Genemic of Streptomyces polyaspartic.</title>
        <authorList>
            <person name="Liu W."/>
        </authorList>
    </citation>
    <scope>NUCLEOTIDE SEQUENCE [LARGE SCALE GENOMIC DNA]</scope>
    <source>
        <strain evidence="10 11">TRM66268-LWL</strain>
    </source>
</reference>
<evidence type="ECO:0000259" key="9">
    <source>
        <dbReference type="PROSITE" id="PS50928"/>
    </source>
</evidence>
<organism evidence="10 11">
    <name type="scientific">Streptomyces polyasparticus</name>
    <dbReference type="NCBI Taxonomy" id="2767826"/>
    <lineage>
        <taxon>Bacteria</taxon>
        <taxon>Bacillati</taxon>
        <taxon>Actinomycetota</taxon>
        <taxon>Actinomycetes</taxon>
        <taxon>Kitasatosporales</taxon>
        <taxon>Streptomycetaceae</taxon>
        <taxon>Streptomyces</taxon>
    </lineage>
</organism>
<feature type="compositionally biased region" description="Basic residues" evidence="8">
    <location>
        <begin position="84"/>
        <end position="93"/>
    </location>
</feature>
<feature type="transmembrane region" description="Helical" evidence="7">
    <location>
        <begin position="204"/>
        <end position="224"/>
    </location>
</feature>
<dbReference type="SUPFAM" id="SSF161098">
    <property type="entry name" value="MetI-like"/>
    <property type="match status" value="1"/>
</dbReference>
<evidence type="ECO:0000256" key="8">
    <source>
        <dbReference type="SAM" id="MobiDB-lite"/>
    </source>
</evidence>
<dbReference type="Proteomes" id="UP000642284">
    <property type="component" value="Unassembled WGS sequence"/>
</dbReference>
<dbReference type="PANTHER" id="PTHR43227">
    <property type="entry name" value="BLL4140 PROTEIN"/>
    <property type="match status" value="1"/>
</dbReference>
<evidence type="ECO:0000256" key="7">
    <source>
        <dbReference type="RuleBase" id="RU363032"/>
    </source>
</evidence>
<accession>A0ABR7SJU1</accession>
<keyword evidence="4 7" id="KW-0812">Transmembrane</keyword>
<evidence type="ECO:0000313" key="11">
    <source>
        <dbReference type="Proteomes" id="UP000642284"/>
    </source>
</evidence>
<name>A0ABR7SJU1_9ACTN</name>
<keyword evidence="3" id="KW-1003">Cell membrane</keyword>
<keyword evidence="2 7" id="KW-0813">Transport</keyword>
<dbReference type="Gene3D" id="1.10.3720.10">
    <property type="entry name" value="MetI-like"/>
    <property type="match status" value="1"/>
</dbReference>